<reference evidence="2 3" key="1">
    <citation type="submission" date="2020-01" db="EMBL/GenBank/DDBJ databases">
        <authorList>
            <person name="Kim M.K."/>
        </authorList>
    </citation>
    <scope>NUCLEOTIDE SEQUENCE [LARGE SCALE GENOMIC DNA]</scope>
    <source>
        <strain evidence="2 3">172606-1</strain>
    </source>
</reference>
<protein>
    <recommendedName>
        <fullName evidence="1">Altered inheritance of mitochondria protein 6</fullName>
    </recommendedName>
</protein>
<dbReference type="AlphaFoldDB" id="A0A6C0GUH4"/>
<evidence type="ECO:0000256" key="1">
    <source>
        <dbReference type="ARBA" id="ARBA00014286"/>
    </source>
</evidence>
<dbReference type="Proteomes" id="UP000480178">
    <property type="component" value="Chromosome"/>
</dbReference>
<sequence length="265" mass="29601">MRLCIFVACLIGQALFFKVEAQVKPLPNAHAHNDYLHKKPLLDALSYGFTSIEADIHLIDGELYVVHDKPSSLQNILTLKKAYLEPLSQHIALNKGYVYPGYSPAIYLMIDIKTDAEPTYALLKKQLTPYASLLQTKNNPDGRVKVVLSGNRPTGTVQQEATPLVSIDGRPEDLAANHASDFMPVISQNYSKVLKWNGEGTIPEADEQILRKLAVETHKQGKKLRLWASPEKLNVWKSLLEAGVDFINTDKLQELQTFLSAQTKP</sequence>
<proteinExistence type="predicted"/>
<evidence type="ECO:0000313" key="2">
    <source>
        <dbReference type="EMBL" id="QHT71000.1"/>
    </source>
</evidence>
<evidence type="ECO:0000313" key="3">
    <source>
        <dbReference type="Proteomes" id="UP000480178"/>
    </source>
</evidence>
<keyword evidence="3" id="KW-1185">Reference proteome</keyword>
<dbReference type="GO" id="GO:0006629">
    <property type="term" value="P:lipid metabolic process"/>
    <property type="evidence" value="ECO:0007669"/>
    <property type="project" value="InterPro"/>
</dbReference>
<dbReference type="SUPFAM" id="SSF51695">
    <property type="entry name" value="PLC-like phosphodiesterases"/>
    <property type="match status" value="1"/>
</dbReference>
<dbReference type="InterPro" id="IPR017946">
    <property type="entry name" value="PLC-like_Pdiesterase_TIM-brl"/>
</dbReference>
<dbReference type="InterPro" id="IPR051236">
    <property type="entry name" value="HAT_RTT109-like"/>
</dbReference>
<dbReference type="Pfam" id="PF13653">
    <property type="entry name" value="GDPD_2"/>
    <property type="match status" value="1"/>
</dbReference>
<dbReference type="PANTHER" id="PTHR31571">
    <property type="entry name" value="ALTERED INHERITANCE OF MITOCHONDRIA PROTEIN 6"/>
    <property type="match status" value="1"/>
</dbReference>
<dbReference type="EMBL" id="CP048222">
    <property type="protein sequence ID" value="QHT71000.1"/>
    <property type="molecule type" value="Genomic_DNA"/>
</dbReference>
<accession>A0A6C0GUH4</accession>
<dbReference type="GO" id="GO:0008081">
    <property type="term" value="F:phosphoric diester hydrolase activity"/>
    <property type="evidence" value="ECO:0007669"/>
    <property type="project" value="InterPro"/>
</dbReference>
<gene>
    <name evidence="2" type="ORF">GXP67_32300</name>
</gene>
<name>A0A6C0GUH4_9BACT</name>
<dbReference type="InterPro" id="IPR039559">
    <property type="entry name" value="AIM6_PI-PLC-like_dom"/>
</dbReference>
<organism evidence="2 3">
    <name type="scientific">Rhodocytophaga rosea</name>
    <dbReference type="NCBI Taxonomy" id="2704465"/>
    <lineage>
        <taxon>Bacteria</taxon>
        <taxon>Pseudomonadati</taxon>
        <taxon>Bacteroidota</taxon>
        <taxon>Cytophagia</taxon>
        <taxon>Cytophagales</taxon>
        <taxon>Rhodocytophagaceae</taxon>
        <taxon>Rhodocytophaga</taxon>
    </lineage>
</organism>
<dbReference type="RefSeq" id="WP_162446943.1">
    <property type="nucleotide sequence ID" value="NZ_CP048222.1"/>
</dbReference>
<dbReference type="PANTHER" id="PTHR31571:SF1">
    <property type="entry name" value="ALTERED INHERITANCE OF MITOCHONDRIA PROTEIN 6"/>
    <property type="match status" value="1"/>
</dbReference>
<dbReference type="Gene3D" id="3.20.20.190">
    <property type="entry name" value="Phosphatidylinositol (PI) phosphodiesterase"/>
    <property type="match status" value="1"/>
</dbReference>
<dbReference type="CDD" id="cd08577">
    <property type="entry name" value="PI-PLCc_GDPD_SF_unchar3"/>
    <property type="match status" value="1"/>
</dbReference>
<dbReference type="KEGG" id="rhoz:GXP67_32300"/>